<dbReference type="InterPro" id="IPR050330">
    <property type="entry name" value="Bact_OuterMem_StrucFunc"/>
</dbReference>
<keyword evidence="4" id="KW-1185">Reference proteome</keyword>
<dbReference type="Gene3D" id="3.30.1330.60">
    <property type="entry name" value="OmpA-like domain"/>
    <property type="match status" value="1"/>
</dbReference>
<evidence type="ECO:0000313" key="4">
    <source>
        <dbReference type="Proteomes" id="UP001476583"/>
    </source>
</evidence>
<protein>
    <submittedName>
        <fullName evidence="3">OmpA family protein</fullName>
    </submittedName>
</protein>
<dbReference type="PANTHER" id="PTHR30329">
    <property type="entry name" value="STATOR ELEMENT OF FLAGELLAR MOTOR COMPLEX"/>
    <property type="match status" value="1"/>
</dbReference>
<dbReference type="SUPFAM" id="SSF103088">
    <property type="entry name" value="OmpA-like"/>
    <property type="match status" value="1"/>
</dbReference>
<gene>
    <name evidence="3" type="ORF">WG219_12430</name>
</gene>
<keyword evidence="1" id="KW-0472">Membrane</keyword>
<dbReference type="PANTHER" id="PTHR30329:SF20">
    <property type="entry name" value="EXPORTED PROTEIN"/>
    <property type="match status" value="1"/>
</dbReference>
<name>A0ABZ2RB41_ECTME</name>
<dbReference type="InterPro" id="IPR006665">
    <property type="entry name" value="OmpA-like"/>
</dbReference>
<feature type="domain" description="OmpA-like" evidence="2">
    <location>
        <begin position="33"/>
        <end position="151"/>
    </location>
</feature>
<dbReference type="Proteomes" id="UP001476583">
    <property type="component" value="Chromosome"/>
</dbReference>
<accession>A0ABZ2RB41</accession>
<reference evidence="3 4" key="1">
    <citation type="submission" date="2024-03" db="EMBL/GenBank/DDBJ databases">
        <title>Complete genome of BD2.</title>
        <authorList>
            <person name="Cao G."/>
        </authorList>
    </citation>
    <scope>NUCLEOTIDE SEQUENCE [LARGE SCALE GENOMIC DNA]</scope>
    <source>
        <strain evidence="3 4">BD2</strain>
    </source>
</reference>
<organism evidence="3 4">
    <name type="scientific">Ectopseudomonas mendocina</name>
    <name type="common">Pseudomonas mendocina</name>
    <dbReference type="NCBI Taxonomy" id="300"/>
    <lineage>
        <taxon>Bacteria</taxon>
        <taxon>Pseudomonadati</taxon>
        <taxon>Pseudomonadota</taxon>
        <taxon>Gammaproteobacteria</taxon>
        <taxon>Pseudomonadales</taxon>
        <taxon>Pseudomonadaceae</taxon>
        <taxon>Ectopseudomonas</taxon>
    </lineage>
</organism>
<sequence length="196" mass="21282">MPPPAVTQARLNDYEPKVKEAIKGTHFEYERRENVLVITAPVQGAFNPDRPNMMLPAMLGPLTRMAKMVEADETIGVLILGHADSSGDAKQNQILSEQRARAFTSIFRMSGLKQNRLTARGLGSVSPRAANDSPQGRALNRRVEIMLTSKDTLNALIARYSQPAPASTSAAVADVKKVTDKNAKTVAKAEKSATRN</sequence>
<dbReference type="EMBL" id="CP148074">
    <property type="protein sequence ID" value="WXL24152.1"/>
    <property type="molecule type" value="Genomic_DNA"/>
</dbReference>
<dbReference type="InterPro" id="IPR036737">
    <property type="entry name" value="OmpA-like_sf"/>
</dbReference>
<dbReference type="Pfam" id="PF00691">
    <property type="entry name" value="OmpA"/>
    <property type="match status" value="1"/>
</dbReference>
<dbReference type="PROSITE" id="PS51123">
    <property type="entry name" value="OMPA_2"/>
    <property type="match status" value="1"/>
</dbReference>
<evidence type="ECO:0000256" key="1">
    <source>
        <dbReference type="PROSITE-ProRule" id="PRU00473"/>
    </source>
</evidence>
<proteinExistence type="predicted"/>
<evidence type="ECO:0000259" key="2">
    <source>
        <dbReference type="PROSITE" id="PS51123"/>
    </source>
</evidence>
<dbReference type="CDD" id="cd07185">
    <property type="entry name" value="OmpA_C-like"/>
    <property type="match status" value="1"/>
</dbReference>
<evidence type="ECO:0000313" key="3">
    <source>
        <dbReference type="EMBL" id="WXL24152.1"/>
    </source>
</evidence>